<feature type="binding site" evidence="9">
    <location>
        <position position="57"/>
    </location>
    <ligand>
        <name>ATP</name>
        <dbReference type="ChEBI" id="CHEBI:30616"/>
    </ligand>
</feature>
<proteinExistence type="inferred from homology"/>
<keyword evidence="8 9" id="KW-0234">DNA repair</keyword>
<dbReference type="GO" id="GO:0006281">
    <property type="term" value="P:DNA repair"/>
    <property type="evidence" value="ECO:0007669"/>
    <property type="project" value="UniProtKB-UniRule"/>
</dbReference>
<dbReference type="GO" id="GO:0006310">
    <property type="term" value="P:DNA recombination"/>
    <property type="evidence" value="ECO:0007669"/>
    <property type="project" value="UniProtKB-UniRule"/>
</dbReference>
<evidence type="ECO:0000256" key="2">
    <source>
        <dbReference type="ARBA" id="ARBA00022741"/>
    </source>
</evidence>
<feature type="binding site" evidence="9">
    <location>
        <position position="10"/>
    </location>
    <ligand>
        <name>ATP</name>
        <dbReference type="ChEBI" id="CHEBI:30616"/>
    </ligand>
</feature>
<dbReference type="Pfam" id="PF05496">
    <property type="entry name" value="RuvB_N"/>
    <property type="match status" value="1"/>
</dbReference>
<dbReference type="SUPFAM" id="SSF52540">
    <property type="entry name" value="P-loop containing nucleoside triphosphate hydrolases"/>
    <property type="match status" value="1"/>
</dbReference>
<dbReference type="GO" id="GO:0009378">
    <property type="term" value="F:four-way junction helicase activity"/>
    <property type="evidence" value="ECO:0007669"/>
    <property type="project" value="InterPro"/>
</dbReference>
<evidence type="ECO:0000256" key="6">
    <source>
        <dbReference type="ARBA" id="ARBA00023125"/>
    </source>
</evidence>
<organism evidence="11 12">
    <name type="scientific">Candidatus Roizmanbacteria bacterium CG22_combo_CG10-13_8_21_14_all_34_12</name>
    <dbReference type="NCBI Taxonomy" id="1974860"/>
    <lineage>
        <taxon>Bacteria</taxon>
        <taxon>Candidatus Roizmaniibacteriota</taxon>
    </lineage>
</organism>
<feature type="binding site" evidence="9">
    <location>
        <position position="161"/>
    </location>
    <ligand>
        <name>ATP</name>
        <dbReference type="ChEBI" id="CHEBI:30616"/>
    </ligand>
</feature>
<comment type="similarity">
    <text evidence="9">Belongs to the RuvB family.</text>
</comment>
<comment type="catalytic activity">
    <reaction evidence="9">
        <text>ATP + H2O = ADP + phosphate + H(+)</text>
        <dbReference type="Rhea" id="RHEA:13065"/>
        <dbReference type="ChEBI" id="CHEBI:15377"/>
        <dbReference type="ChEBI" id="CHEBI:15378"/>
        <dbReference type="ChEBI" id="CHEBI:30616"/>
        <dbReference type="ChEBI" id="CHEBI:43474"/>
        <dbReference type="ChEBI" id="CHEBI:456216"/>
    </reaction>
</comment>
<dbReference type="Pfam" id="PF05491">
    <property type="entry name" value="WHD_RuvB"/>
    <property type="match status" value="1"/>
</dbReference>
<dbReference type="GO" id="GO:0005524">
    <property type="term" value="F:ATP binding"/>
    <property type="evidence" value="ECO:0007669"/>
    <property type="project" value="UniProtKB-UniRule"/>
</dbReference>
<feature type="domain" description="AAA+ ATPase" evidence="10">
    <location>
        <begin position="41"/>
        <end position="172"/>
    </location>
</feature>
<feature type="binding site" evidence="9">
    <location>
        <position position="56"/>
    </location>
    <ligand>
        <name>ATP</name>
        <dbReference type="ChEBI" id="CHEBI:30616"/>
    </ligand>
</feature>
<dbReference type="GO" id="GO:0016887">
    <property type="term" value="F:ATP hydrolysis activity"/>
    <property type="evidence" value="ECO:0007669"/>
    <property type="project" value="RHEA"/>
</dbReference>
<feature type="binding site" evidence="9">
    <location>
        <position position="56"/>
    </location>
    <ligand>
        <name>Mg(2+)</name>
        <dbReference type="ChEBI" id="CHEBI:18420"/>
    </ligand>
</feature>
<dbReference type="Gene3D" id="3.40.50.300">
    <property type="entry name" value="P-loop containing nucleotide triphosphate hydrolases"/>
    <property type="match status" value="1"/>
</dbReference>
<comment type="function">
    <text evidence="9">The RuvA-RuvB-RuvC complex processes Holliday junction (HJ) DNA during genetic recombination and DNA repair, while the RuvA-RuvB complex plays an important role in the rescue of blocked DNA replication forks via replication fork reversal (RFR). RuvA specifically binds to HJ cruciform DNA, conferring on it an open structure. The RuvB hexamer acts as an ATP-dependent pump, pulling dsDNA into and through the RuvAB complex. RuvB forms 2 homohexamers on either side of HJ DNA bound by 1 or 2 RuvA tetramers; 4 subunits per hexamer contact DNA at a time. Coordinated motions by a converter formed by DNA-disengaged RuvB subunits stimulates ATP hydrolysis and nucleotide exchange. Immobilization of the converter enables RuvB to convert the ATP-contained energy into a lever motion, pulling 2 nucleotides of DNA out of the RuvA tetramer per ATP hydrolyzed, thus driving DNA branch migration. The RuvB motors rotate together with the DNA substrate, which together with the progressing nucleotide cycle form the mechanistic basis for DNA recombination by continuous HJ branch migration. Branch migration allows RuvC to scan DNA until it finds its consensus sequence, where it cleaves and resolves cruciform DNA.</text>
</comment>
<keyword evidence="7 9" id="KW-0233">DNA recombination</keyword>
<dbReference type="InterPro" id="IPR036388">
    <property type="entry name" value="WH-like_DNA-bd_sf"/>
</dbReference>
<evidence type="ECO:0000313" key="11">
    <source>
        <dbReference type="EMBL" id="PIP63534.1"/>
    </source>
</evidence>
<keyword evidence="11" id="KW-0347">Helicase</keyword>
<accession>A0A2H0C0W4</accession>
<dbReference type="InterPro" id="IPR008824">
    <property type="entry name" value="RuvB-like_N"/>
</dbReference>
<evidence type="ECO:0000256" key="8">
    <source>
        <dbReference type="ARBA" id="ARBA00023204"/>
    </source>
</evidence>
<feature type="binding site" evidence="9">
    <location>
        <position position="300"/>
    </location>
    <ligand>
        <name>DNA</name>
        <dbReference type="ChEBI" id="CHEBI:16991"/>
    </ligand>
</feature>
<evidence type="ECO:0000256" key="5">
    <source>
        <dbReference type="ARBA" id="ARBA00022840"/>
    </source>
</evidence>
<protein>
    <recommendedName>
        <fullName evidence="9">Holliday junction branch migration complex subunit RuvB</fullName>
        <ecNumber evidence="9">3.6.4.-</ecNumber>
    </recommendedName>
</protein>
<dbReference type="InterPro" id="IPR008823">
    <property type="entry name" value="RuvB_wg_C"/>
</dbReference>
<feature type="binding site" evidence="9">
    <location>
        <position position="171"/>
    </location>
    <ligand>
        <name>ATP</name>
        <dbReference type="ChEBI" id="CHEBI:30616"/>
    </ligand>
</feature>
<feature type="binding site" evidence="9">
    <location>
        <position position="11"/>
    </location>
    <ligand>
        <name>ATP</name>
        <dbReference type="ChEBI" id="CHEBI:30616"/>
    </ligand>
</feature>
<dbReference type="HAMAP" id="MF_00016">
    <property type="entry name" value="DNA_HJ_migration_RuvB"/>
    <property type="match status" value="1"/>
</dbReference>
<comment type="caution">
    <text evidence="9">Lacks conserved residue(s) required for the propagation of feature annotation.</text>
</comment>
<dbReference type="InterPro" id="IPR004605">
    <property type="entry name" value="DNA_helicase_Holl-junc_RuvB"/>
</dbReference>
<feature type="region of interest" description="Small ATPAse domain (RuvB-S)" evidence="9">
    <location>
        <begin position="172"/>
        <end position="242"/>
    </location>
</feature>
<evidence type="ECO:0000256" key="3">
    <source>
        <dbReference type="ARBA" id="ARBA00022763"/>
    </source>
</evidence>
<dbReference type="Gene3D" id="1.10.8.60">
    <property type="match status" value="1"/>
</dbReference>
<keyword evidence="6 9" id="KW-0238">DNA-binding</keyword>
<dbReference type="NCBIfam" id="TIGR00635">
    <property type="entry name" value="ruvB"/>
    <property type="match status" value="1"/>
</dbReference>
<evidence type="ECO:0000256" key="7">
    <source>
        <dbReference type="ARBA" id="ARBA00023172"/>
    </source>
</evidence>
<dbReference type="InterPro" id="IPR041445">
    <property type="entry name" value="AAA_lid_4"/>
</dbReference>
<keyword evidence="5 9" id="KW-0067">ATP-binding</keyword>
<feature type="binding site" evidence="9">
    <location>
        <position position="208"/>
    </location>
    <ligand>
        <name>ATP</name>
        <dbReference type="ChEBI" id="CHEBI:30616"/>
    </ligand>
</feature>
<name>A0A2H0C0W4_9BACT</name>
<feature type="region of interest" description="Head domain (RuvB-H)" evidence="9">
    <location>
        <begin position="245"/>
        <end position="326"/>
    </location>
</feature>
<dbReference type="PANTHER" id="PTHR42848:SF1">
    <property type="entry name" value="HOLLIDAY JUNCTION BRANCH MIGRATION COMPLEX SUBUNIT RUVB"/>
    <property type="match status" value="1"/>
</dbReference>
<dbReference type="InterPro" id="IPR036390">
    <property type="entry name" value="WH_DNA-bd_sf"/>
</dbReference>
<reference evidence="11 12" key="1">
    <citation type="submission" date="2017-09" db="EMBL/GenBank/DDBJ databases">
        <title>Depth-based differentiation of microbial function through sediment-hosted aquifers and enrichment of novel symbionts in the deep terrestrial subsurface.</title>
        <authorList>
            <person name="Probst A.J."/>
            <person name="Ladd B."/>
            <person name="Jarett J.K."/>
            <person name="Geller-Mcgrath D.E."/>
            <person name="Sieber C.M."/>
            <person name="Emerson J.B."/>
            <person name="Anantharaman K."/>
            <person name="Thomas B.C."/>
            <person name="Malmstrom R."/>
            <person name="Stieglmeier M."/>
            <person name="Klingl A."/>
            <person name="Woyke T."/>
            <person name="Ryan C.M."/>
            <person name="Banfield J.F."/>
        </authorList>
    </citation>
    <scope>NUCLEOTIDE SEQUENCE [LARGE SCALE GENOMIC DNA]</scope>
    <source>
        <strain evidence="11">CG22_combo_CG10-13_8_21_14_all_34_12</strain>
    </source>
</reference>
<evidence type="ECO:0000313" key="12">
    <source>
        <dbReference type="Proteomes" id="UP000229699"/>
    </source>
</evidence>
<comment type="domain">
    <text evidence="9">Has 3 domains, the large (RuvB-L) and small ATPase (RuvB-S) domains and the C-terminal head (RuvB-H) domain. The head domain binds DNA, while the ATPase domains jointly bind ATP, ADP or are empty depending on the state of the subunit in the translocation cycle. During a single DNA translocation step the structure of each domain remains the same, but their relative positions change.</text>
</comment>
<keyword evidence="1 9" id="KW-0963">Cytoplasm</keyword>
<keyword evidence="3 9" id="KW-0227">DNA damage</keyword>
<evidence type="ECO:0000256" key="9">
    <source>
        <dbReference type="HAMAP-Rule" id="MF_00016"/>
    </source>
</evidence>
<dbReference type="GO" id="GO:0000400">
    <property type="term" value="F:four-way junction DNA binding"/>
    <property type="evidence" value="ECO:0007669"/>
    <property type="project" value="UniProtKB-UniRule"/>
</dbReference>
<comment type="caution">
    <text evidence="11">The sequence shown here is derived from an EMBL/GenBank/DDBJ whole genome shotgun (WGS) entry which is preliminary data.</text>
</comment>
<dbReference type="Gene3D" id="1.10.10.10">
    <property type="entry name" value="Winged helix-like DNA-binding domain superfamily/Winged helix DNA-binding domain"/>
    <property type="match status" value="1"/>
</dbReference>
<dbReference type="CDD" id="cd00009">
    <property type="entry name" value="AAA"/>
    <property type="match status" value="1"/>
</dbReference>
<sequence length="326" mass="36932">MSVQKNEENLRPKLLKDYIGQENVAKTLKMFIDAVNKRGKPSEHILFYGPPGIGKTTLAYIVANELKGEMKVTSGATITKTGDLAAILTNLKDNDVLFIDEIHRLPKSVEEMLYPVMEEYSLDIIIGQGPSARTVRLPVPRITIVGATTKLALLSAPLRDRFGLILRIDFYDLAEIEKIIKRSAKIFGITITDDAAHQIALRARKTPRLANRILKRARDVFEVDKYKEIDKNLLEKLFELLEIDEVGLTDIDKQYLEILGKKFNNIPVGVETIASSISEDKQTVEEFIEPYLLRLGFLKKTSRGRQLTQKALTHLKINKKEENSLF</sequence>
<evidence type="ECO:0000256" key="1">
    <source>
        <dbReference type="ARBA" id="ARBA00022490"/>
    </source>
</evidence>
<keyword evidence="2 9" id="KW-0547">Nucleotide-binding</keyword>
<evidence type="ECO:0000259" key="10">
    <source>
        <dbReference type="SMART" id="SM00382"/>
    </source>
</evidence>
<dbReference type="SUPFAM" id="SSF46785">
    <property type="entry name" value="Winged helix' DNA-binding domain"/>
    <property type="match status" value="1"/>
</dbReference>
<dbReference type="AlphaFoldDB" id="A0A2H0C0W4"/>
<dbReference type="EMBL" id="PCTC01000041">
    <property type="protein sequence ID" value="PIP63534.1"/>
    <property type="molecule type" value="Genomic_DNA"/>
</dbReference>
<comment type="subcellular location">
    <subcellularLocation>
        <location evidence="9">Cytoplasm</location>
    </subcellularLocation>
</comment>
<dbReference type="PANTHER" id="PTHR42848">
    <property type="match status" value="1"/>
</dbReference>
<feature type="binding site" evidence="9">
    <location>
        <position position="52"/>
    </location>
    <ligand>
        <name>ATP</name>
        <dbReference type="ChEBI" id="CHEBI:30616"/>
    </ligand>
</feature>
<dbReference type="SMART" id="SM00382">
    <property type="entry name" value="AAA"/>
    <property type="match status" value="1"/>
</dbReference>
<comment type="subunit">
    <text evidence="9">Homohexamer. Forms an RuvA(8)-RuvB(12)-Holliday junction (HJ) complex. HJ DNA is sandwiched between 2 RuvA tetramers; dsDNA enters through RuvA and exits via RuvB. An RuvB hexamer assembles on each DNA strand where it exits the tetramer. Each RuvB hexamer is contacted by two RuvA subunits (via domain III) on 2 adjacent RuvB subunits; this complex drives branch migration. In the full resolvosome a probable DNA-RuvA(4)-RuvB(12)-RuvC(2) complex forms which resolves the HJ.</text>
</comment>
<dbReference type="GO" id="GO:0005737">
    <property type="term" value="C:cytoplasm"/>
    <property type="evidence" value="ECO:0007669"/>
    <property type="project" value="UniProtKB-SubCell"/>
</dbReference>
<dbReference type="Proteomes" id="UP000229699">
    <property type="component" value="Unassembled WGS sequence"/>
</dbReference>
<evidence type="ECO:0000256" key="4">
    <source>
        <dbReference type="ARBA" id="ARBA00022801"/>
    </source>
</evidence>
<keyword evidence="4 9" id="KW-0378">Hydrolase</keyword>
<dbReference type="GO" id="GO:0048476">
    <property type="term" value="C:Holliday junction resolvase complex"/>
    <property type="evidence" value="ECO:0007669"/>
    <property type="project" value="UniProtKB-UniRule"/>
</dbReference>
<dbReference type="NCBIfam" id="NF000868">
    <property type="entry name" value="PRK00080.1"/>
    <property type="match status" value="1"/>
</dbReference>
<dbReference type="Pfam" id="PF17864">
    <property type="entry name" value="AAA_lid_4"/>
    <property type="match status" value="1"/>
</dbReference>
<feature type="binding site" evidence="9">
    <location>
        <position position="55"/>
    </location>
    <ligand>
        <name>ATP</name>
        <dbReference type="ChEBI" id="CHEBI:30616"/>
    </ligand>
</feature>
<dbReference type="EC" id="3.6.4.-" evidence="9"/>
<dbReference type="InterPro" id="IPR027417">
    <property type="entry name" value="P-loop_NTPase"/>
</dbReference>
<dbReference type="InterPro" id="IPR003593">
    <property type="entry name" value="AAA+_ATPase"/>
</dbReference>
<feature type="binding site" evidence="9">
    <location>
        <position position="305"/>
    </location>
    <ligand>
        <name>DNA</name>
        <dbReference type="ChEBI" id="CHEBI:16991"/>
    </ligand>
</feature>
<gene>
    <name evidence="9" type="primary">ruvB</name>
    <name evidence="11" type="ORF">COW97_01980</name>
</gene>